<dbReference type="HOGENOM" id="CLU_2907431_0_0_1"/>
<evidence type="ECO:0000313" key="2">
    <source>
        <dbReference type="EnsemblPlants" id="KEH37146"/>
    </source>
</evidence>
<reference evidence="1 3" key="1">
    <citation type="journal article" date="2011" name="Nature">
        <title>The Medicago genome provides insight into the evolution of rhizobial symbioses.</title>
        <authorList>
            <person name="Young N.D."/>
            <person name="Debelle F."/>
            <person name="Oldroyd G.E."/>
            <person name="Geurts R."/>
            <person name="Cannon S.B."/>
            <person name="Udvardi M.K."/>
            <person name="Benedito V.A."/>
            <person name="Mayer K.F."/>
            <person name="Gouzy J."/>
            <person name="Schoof H."/>
            <person name="Van de Peer Y."/>
            <person name="Proost S."/>
            <person name="Cook D.R."/>
            <person name="Meyers B.C."/>
            <person name="Spannagl M."/>
            <person name="Cheung F."/>
            <person name="De Mita S."/>
            <person name="Krishnakumar V."/>
            <person name="Gundlach H."/>
            <person name="Zhou S."/>
            <person name="Mudge J."/>
            <person name="Bharti A.K."/>
            <person name="Murray J.D."/>
            <person name="Naoumkina M.A."/>
            <person name="Rosen B."/>
            <person name="Silverstein K.A."/>
            <person name="Tang H."/>
            <person name="Rombauts S."/>
            <person name="Zhao P.X."/>
            <person name="Zhou P."/>
            <person name="Barbe V."/>
            <person name="Bardou P."/>
            <person name="Bechner M."/>
            <person name="Bellec A."/>
            <person name="Berger A."/>
            <person name="Berges H."/>
            <person name="Bidwell S."/>
            <person name="Bisseling T."/>
            <person name="Choisne N."/>
            <person name="Couloux A."/>
            <person name="Denny R."/>
            <person name="Deshpande S."/>
            <person name="Dai X."/>
            <person name="Doyle J.J."/>
            <person name="Dudez A.M."/>
            <person name="Farmer A.D."/>
            <person name="Fouteau S."/>
            <person name="Franken C."/>
            <person name="Gibelin C."/>
            <person name="Gish J."/>
            <person name="Goldstein S."/>
            <person name="Gonzalez A.J."/>
            <person name="Green P.J."/>
            <person name="Hallab A."/>
            <person name="Hartog M."/>
            <person name="Hua A."/>
            <person name="Humphray S.J."/>
            <person name="Jeong D.H."/>
            <person name="Jing Y."/>
            <person name="Jocker A."/>
            <person name="Kenton S.M."/>
            <person name="Kim D.J."/>
            <person name="Klee K."/>
            <person name="Lai H."/>
            <person name="Lang C."/>
            <person name="Lin S."/>
            <person name="Macmil S.L."/>
            <person name="Magdelenat G."/>
            <person name="Matthews L."/>
            <person name="McCorrison J."/>
            <person name="Monaghan E.L."/>
            <person name="Mun J.H."/>
            <person name="Najar F.Z."/>
            <person name="Nicholson C."/>
            <person name="Noirot C."/>
            <person name="O'Bleness M."/>
            <person name="Paule C.R."/>
            <person name="Poulain J."/>
            <person name="Prion F."/>
            <person name="Qin B."/>
            <person name="Qu C."/>
            <person name="Retzel E.F."/>
            <person name="Riddle C."/>
            <person name="Sallet E."/>
            <person name="Samain S."/>
            <person name="Samson N."/>
            <person name="Sanders I."/>
            <person name="Saurat O."/>
            <person name="Scarpelli C."/>
            <person name="Schiex T."/>
            <person name="Segurens B."/>
            <person name="Severin A.J."/>
            <person name="Sherrier D.J."/>
            <person name="Shi R."/>
            <person name="Sims S."/>
            <person name="Singer S.R."/>
            <person name="Sinharoy S."/>
            <person name="Sterck L."/>
            <person name="Viollet A."/>
            <person name="Wang B.B."/>
            <person name="Wang K."/>
            <person name="Wang M."/>
            <person name="Wang X."/>
            <person name="Warfsmann J."/>
            <person name="Weissenbach J."/>
            <person name="White D.D."/>
            <person name="White J.D."/>
            <person name="Wiley G.B."/>
            <person name="Wincker P."/>
            <person name="Xing Y."/>
            <person name="Yang L."/>
            <person name="Yao Z."/>
            <person name="Ying F."/>
            <person name="Zhai J."/>
            <person name="Zhou L."/>
            <person name="Zuber A."/>
            <person name="Denarie J."/>
            <person name="Dixon R.A."/>
            <person name="May G.D."/>
            <person name="Schwartz D.C."/>
            <person name="Rogers J."/>
            <person name="Quetier F."/>
            <person name="Town C.D."/>
            <person name="Roe B.A."/>
        </authorList>
    </citation>
    <scope>NUCLEOTIDE SEQUENCE [LARGE SCALE GENOMIC DNA]</scope>
    <source>
        <strain evidence="1">A17</strain>
        <strain evidence="2 3">cv. Jemalong A17</strain>
    </source>
</reference>
<organism evidence="1 3">
    <name type="scientific">Medicago truncatula</name>
    <name type="common">Barrel medic</name>
    <name type="synonym">Medicago tribuloides</name>
    <dbReference type="NCBI Taxonomy" id="3880"/>
    <lineage>
        <taxon>Eukaryota</taxon>
        <taxon>Viridiplantae</taxon>
        <taxon>Streptophyta</taxon>
        <taxon>Embryophyta</taxon>
        <taxon>Tracheophyta</taxon>
        <taxon>Spermatophyta</taxon>
        <taxon>Magnoliopsida</taxon>
        <taxon>eudicotyledons</taxon>
        <taxon>Gunneridae</taxon>
        <taxon>Pentapetalae</taxon>
        <taxon>rosids</taxon>
        <taxon>fabids</taxon>
        <taxon>Fabales</taxon>
        <taxon>Fabaceae</taxon>
        <taxon>Papilionoideae</taxon>
        <taxon>50 kb inversion clade</taxon>
        <taxon>NPAAA clade</taxon>
        <taxon>Hologalegina</taxon>
        <taxon>IRL clade</taxon>
        <taxon>Trifolieae</taxon>
        <taxon>Medicago</taxon>
    </lineage>
</organism>
<dbReference type="EnsemblPlants" id="KEH37146">
    <property type="protein sequence ID" value="KEH37146"/>
    <property type="gene ID" value="MTR_2g033835"/>
</dbReference>
<dbReference type="Proteomes" id="UP000002051">
    <property type="component" value="Chromosome 2"/>
</dbReference>
<evidence type="ECO:0000313" key="3">
    <source>
        <dbReference type="Proteomes" id="UP000002051"/>
    </source>
</evidence>
<proteinExistence type="predicted"/>
<keyword evidence="3" id="KW-1185">Reference proteome</keyword>
<name>A0A072V694_MEDTR</name>
<evidence type="ECO:0000313" key="1">
    <source>
        <dbReference type="EMBL" id="KEH37146.1"/>
    </source>
</evidence>
<protein>
    <submittedName>
        <fullName evidence="1 2">Uncharacterized protein</fullName>
    </submittedName>
</protein>
<reference evidence="2" key="3">
    <citation type="submission" date="2015-04" db="UniProtKB">
        <authorList>
            <consortium name="EnsemblPlants"/>
        </authorList>
    </citation>
    <scope>IDENTIFICATION</scope>
    <source>
        <strain evidence="2">cv. Jemalong A17</strain>
    </source>
</reference>
<dbReference type="AlphaFoldDB" id="A0A072V694"/>
<sequence length="62" mass="6936">MAKKSGITNVSGRTSNSNEVTIEMIKRSNIEAIKNLNVSVTWDKDFSSSRPRNGEKIIRDNP</sequence>
<dbReference type="EMBL" id="CM001218">
    <property type="protein sequence ID" value="KEH37146.1"/>
    <property type="molecule type" value="Genomic_DNA"/>
</dbReference>
<gene>
    <name evidence="1" type="ordered locus">MTR_2g033835</name>
</gene>
<accession>A0A072V694</accession>
<reference evidence="1 3" key="2">
    <citation type="journal article" date="2014" name="BMC Genomics">
        <title>An improved genome release (version Mt4.0) for the model legume Medicago truncatula.</title>
        <authorList>
            <person name="Tang H."/>
            <person name="Krishnakumar V."/>
            <person name="Bidwell S."/>
            <person name="Rosen B."/>
            <person name="Chan A."/>
            <person name="Zhou S."/>
            <person name="Gentzbittel L."/>
            <person name="Childs K.L."/>
            <person name="Yandell M."/>
            <person name="Gundlach H."/>
            <person name="Mayer K.F."/>
            <person name="Schwartz D.C."/>
            <person name="Town C.D."/>
        </authorList>
    </citation>
    <scope>GENOME REANNOTATION</scope>
    <source>
        <strain evidence="1">A17</strain>
        <strain evidence="2 3">cv. Jemalong A17</strain>
    </source>
</reference>